<name>A0A1E1KEZ1_9HELO</name>
<accession>A0A1E1KEZ1</accession>
<evidence type="ECO:0000313" key="2">
    <source>
        <dbReference type="EMBL" id="CZS96597.1"/>
    </source>
</evidence>
<proteinExistence type="predicted"/>
<evidence type="ECO:0000256" key="1">
    <source>
        <dbReference type="SAM" id="MobiDB-lite"/>
    </source>
</evidence>
<protein>
    <submittedName>
        <fullName evidence="2">Uncharacterized protein</fullName>
    </submittedName>
</protein>
<dbReference type="EMBL" id="FJUX01000027">
    <property type="protein sequence ID" value="CZS96597.1"/>
    <property type="molecule type" value="Genomic_DNA"/>
</dbReference>
<organism evidence="2 3">
    <name type="scientific">Rhynchosporium agropyri</name>
    <dbReference type="NCBI Taxonomy" id="914238"/>
    <lineage>
        <taxon>Eukaryota</taxon>
        <taxon>Fungi</taxon>
        <taxon>Dikarya</taxon>
        <taxon>Ascomycota</taxon>
        <taxon>Pezizomycotina</taxon>
        <taxon>Leotiomycetes</taxon>
        <taxon>Helotiales</taxon>
        <taxon>Ploettnerulaceae</taxon>
        <taxon>Rhynchosporium</taxon>
    </lineage>
</organism>
<sequence length="73" mass="8502">MAKQQQSLPETFEPKPEQPKASFEVEFIGEIRPAPPESWIQAVDYTRRRRDLRDGWGSMILDTGMDRALPGRW</sequence>
<gene>
    <name evidence="2" type="ORF">RAG0_05863</name>
</gene>
<evidence type="ECO:0000313" key="3">
    <source>
        <dbReference type="Proteomes" id="UP000178912"/>
    </source>
</evidence>
<feature type="region of interest" description="Disordered" evidence="1">
    <location>
        <begin position="1"/>
        <end position="20"/>
    </location>
</feature>
<dbReference type="AlphaFoldDB" id="A0A1E1KEZ1"/>
<keyword evidence="3" id="KW-1185">Reference proteome</keyword>
<reference evidence="3" key="1">
    <citation type="submission" date="2016-03" db="EMBL/GenBank/DDBJ databases">
        <authorList>
            <person name="Guldener U."/>
        </authorList>
    </citation>
    <scope>NUCLEOTIDE SEQUENCE [LARGE SCALE GENOMIC DNA]</scope>
    <source>
        <strain evidence="3">04CH-RAC-A.6.1</strain>
    </source>
</reference>
<dbReference type="Proteomes" id="UP000178912">
    <property type="component" value="Unassembled WGS sequence"/>
</dbReference>